<dbReference type="Pfam" id="PF00702">
    <property type="entry name" value="Hydrolase"/>
    <property type="match status" value="1"/>
</dbReference>
<dbReference type="SUPFAM" id="SSF81653">
    <property type="entry name" value="Calcium ATPase, transduction domain A"/>
    <property type="match status" value="1"/>
</dbReference>
<evidence type="ECO:0000256" key="3">
    <source>
        <dbReference type="ARBA" id="ARBA00022692"/>
    </source>
</evidence>
<keyword evidence="7" id="KW-0067">ATP-binding</keyword>
<dbReference type="InterPro" id="IPR001757">
    <property type="entry name" value="P_typ_ATPase"/>
</dbReference>
<reference evidence="10" key="1">
    <citation type="journal article" date="2011" name="MBio">
        <title>Novel metabolic attributes of the genus Cyanothece, comprising a group of unicellular nitrogen-fixing Cyanobacteria.</title>
        <authorList>
            <person name="Bandyopadhyay A."/>
            <person name="Elvitigala T."/>
            <person name="Welsh E."/>
            <person name="Stockel J."/>
            <person name="Liberton M."/>
            <person name="Min H."/>
            <person name="Sherman L.A."/>
            <person name="Pakrasi H.B."/>
        </authorList>
    </citation>
    <scope>NUCLEOTIDE SEQUENCE [LARGE SCALE GENOMIC DNA]</scope>
    <source>
        <strain evidence="10">PCC 7424</strain>
    </source>
</reference>
<dbReference type="InterPro" id="IPR027256">
    <property type="entry name" value="P-typ_ATPase_IB"/>
</dbReference>
<dbReference type="InterPro" id="IPR044492">
    <property type="entry name" value="P_typ_ATPase_HD_dom"/>
</dbReference>
<keyword evidence="7" id="KW-0479">Metal-binding</keyword>
<dbReference type="PANTHER" id="PTHR48085:SF5">
    <property type="entry name" value="CADMIUM_ZINC-TRANSPORTING ATPASE HMA4-RELATED"/>
    <property type="match status" value="1"/>
</dbReference>
<protein>
    <submittedName>
        <fullName evidence="9">Heavy metal translocating P-type ATPase</fullName>
    </submittedName>
</protein>
<dbReference type="NCBIfam" id="TIGR01494">
    <property type="entry name" value="ATPase_P-type"/>
    <property type="match status" value="2"/>
</dbReference>
<comment type="similarity">
    <text evidence="2 7">Belongs to the cation transport ATPase (P-type) (TC 3.A.3) family. Type IB subfamily.</text>
</comment>
<dbReference type="InterPro" id="IPR059000">
    <property type="entry name" value="ATPase_P-type_domA"/>
</dbReference>
<dbReference type="GO" id="GO:0005524">
    <property type="term" value="F:ATP binding"/>
    <property type="evidence" value="ECO:0007669"/>
    <property type="project" value="UniProtKB-UniRule"/>
</dbReference>
<dbReference type="GO" id="GO:0019829">
    <property type="term" value="F:ATPase-coupled monoatomic cation transmembrane transporter activity"/>
    <property type="evidence" value="ECO:0007669"/>
    <property type="project" value="InterPro"/>
</dbReference>
<proteinExistence type="inferred from homology"/>
<dbReference type="Pfam" id="PF19991">
    <property type="entry name" value="HMA_2"/>
    <property type="match status" value="1"/>
</dbReference>
<dbReference type="SFLD" id="SFLDG00002">
    <property type="entry name" value="C1.7:_P-type_atpase_like"/>
    <property type="match status" value="1"/>
</dbReference>
<dbReference type="GO" id="GO:0005886">
    <property type="term" value="C:plasma membrane"/>
    <property type="evidence" value="ECO:0007669"/>
    <property type="project" value="UniProtKB-SubCell"/>
</dbReference>
<dbReference type="EMBL" id="CP001291">
    <property type="protein sequence ID" value="ACK71972.1"/>
    <property type="molecule type" value="Genomic_DNA"/>
</dbReference>
<evidence type="ECO:0000313" key="10">
    <source>
        <dbReference type="Proteomes" id="UP000002384"/>
    </source>
</evidence>
<keyword evidence="4" id="KW-1278">Translocase</keyword>
<evidence type="ECO:0000256" key="1">
    <source>
        <dbReference type="ARBA" id="ARBA00004141"/>
    </source>
</evidence>
<dbReference type="HOGENOM" id="CLU_001771_6_3_3"/>
<dbReference type="KEGG" id="cyc:PCC7424_3584"/>
<dbReference type="Pfam" id="PF00122">
    <property type="entry name" value="E1-E2_ATPase"/>
    <property type="match status" value="1"/>
</dbReference>
<evidence type="ECO:0000259" key="8">
    <source>
        <dbReference type="Pfam" id="PF00122"/>
    </source>
</evidence>
<dbReference type="SUPFAM" id="SSF56784">
    <property type="entry name" value="HAD-like"/>
    <property type="match status" value="1"/>
</dbReference>
<dbReference type="Gene3D" id="3.40.50.1000">
    <property type="entry name" value="HAD superfamily/HAD-like"/>
    <property type="match status" value="1"/>
</dbReference>
<comment type="subcellular location">
    <subcellularLocation>
        <location evidence="7">Cell membrane</location>
    </subcellularLocation>
    <subcellularLocation>
        <location evidence="1">Membrane</location>
        <topology evidence="1">Multi-pass membrane protein</topology>
    </subcellularLocation>
</comment>
<accession>B7KGP5</accession>
<dbReference type="InterPro" id="IPR023299">
    <property type="entry name" value="ATPase_P-typ_cyto_dom_N"/>
</dbReference>
<dbReference type="SFLD" id="SFLDF00027">
    <property type="entry name" value="p-type_atpase"/>
    <property type="match status" value="1"/>
</dbReference>
<dbReference type="InterPro" id="IPR036412">
    <property type="entry name" value="HAD-like_sf"/>
</dbReference>
<organism evidence="9 10">
    <name type="scientific">Gloeothece citriformis (strain PCC 7424)</name>
    <name type="common">Cyanothece sp. (strain PCC 7424)</name>
    <dbReference type="NCBI Taxonomy" id="65393"/>
    <lineage>
        <taxon>Bacteria</taxon>
        <taxon>Bacillati</taxon>
        <taxon>Cyanobacteriota</taxon>
        <taxon>Cyanophyceae</taxon>
        <taxon>Oscillatoriophycideae</taxon>
        <taxon>Chroococcales</taxon>
        <taxon>Aphanothecaceae</taxon>
        <taxon>Gloeothece</taxon>
        <taxon>Gloeothece citriformis</taxon>
    </lineage>
</organism>
<dbReference type="PANTHER" id="PTHR48085">
    <property type="entry name" value="CADMIUM/ZINC-TRANSPORTING ATPASE HMA2-RELATED"/>
    <property type="match status" value="1"/>
</dbReference>
<dbReference type="InterPro" id="IPR023214">
    <property type="entry name" value="HAD_sf"/>
</dbReference>
<dbReference type="OrthoDB" id="438550at2"/>
<keyword evidence="7" id="KW-0547">Nucleotide-binding</keyword>
<dbReference type="NCBIfam" id="TIGR01525">
    <property type="entry name" value="ATPase-IB_hvy"/>
    <property type="match status" value="1"/>
</dbReference>
<feature type="domain" description="P-type ATPase A" evidence="8">
    <location>
        <begin position="213"/>
        <end position="303"/>
    </location>
</feature>
<evidence type="ECO:0000256" key="4">
    <source>
        <dbReference type="ARBA" id="ARBA00022967"/>
    </source>
</evidence>
<gene>
    <name evidence="9" type="ordered locus">PCC7424_3584</name>
</gene>
<dbReference type="GO" id="GO:0046872">
    <property type="term" value="F:metal ion binding"/>
    <property type="evidence" value="ECO:0007669"/>
    <property type="project" value="UniProtKB-KW"/>
</dbReference>
<dbReference type="PRINTS" id="PR00120">
    <property type="entry name" value="HATPASE"/>
</dbReference>
<dbReference type="PRINTS" id="PR00119">
    <property type="entry name" value="CATATPASE"/>
</dbReference>
<dbReference type="Gene3D" id="2.70.150.10">
    <property type="entry name" value="Calcium-transporting ATPase, cytoplasmic transduction domain A"/>
    <property type="match status" value="1"/>
</dbReference>
<dbReference type="InterPro" id="IPR008250">
    <property type="entry name" value="ATPase_P-typ_transduc_dom_A_sf"/>
</dbReference>
<sequence length="723" mass="78818">MKYGVVHQSSGRVRFRIPSLAHDPQLVENLQNLLEGEDYVTSVRIKPFAGSVVVNYQSESLSDEKICSYLEKLIQISEQVFPEKVDKIPSNSQTEDPSDQSELKLAAVATFLASLKELVNIPIPGGIVATSVMAASWPVTKRAAQSLWTKGKLNIDCLDVIALTFCSLQGRWLTPALLLLLHEFGDFIRDRTARTSTQEATDLLATLGHFAWVDRNGKQQIPIDQVEIGDTVIVYPGEQIPVDGEIIKGKASIDQQKLTGESMPVVREVGETVYATTLVRSGELYIKADRVGNQTRAGLSLALVKQAPVHDTRMANYASQIAEKAVLPALLFAGGVLAVTGQPSRVAAILTLDFVTGIRVSVPTTFLGALNHAVRHGVLIRSGRALEKLSEVDTLVFDKTGTLTEGDIQVVRIDTVNHQMSQERLLQLAASVEQRLTHPLADTINRYAIAQNIPILPRGEWNYEVGLGIWADIDGERVLVGSARFLEQSGISLDCFYEHHPCVNQYCSHQTKCPISVDKSLIYVASDGQFQGVIQYADPLRPETPQVIHTLQNHYEMGVYILTGDNLTRAHAVADTLNIPFDQVYAESFPEQKAQVIRQLHDEGKTVAYVGDGLNDSAALAYADVSISFGDGSEIARETADVVLMNNNLKDLLEAVNIARQTRQLIRQNIGLSVVPNVAALSLASTIGLHPLLATVVHNGSAIAAGVNGLRPLIQHSLEPANP</sequence>
<dbReference type="eggNOG" id="COG2217">
    <property type="taxonomic scope" value="Bacteria"/>
</dbReference>
<dbReference type="InterPro" id="IPR018303">
    <property type="entry name" value="ATPase_P-typ_P_site"/>
</dbReference>
<keyword evidence="6" id="KW-0472">Membrane</keyword>
<dbReference type="Proteomes" id="UP000002384">
    <property type="component" value="Chromosome"/>
</dbReference>
<evidence type="ECO:0000313" key="9">
    <source>
        <dbReference type="EMBL" id="ACK71972.1"/>
    </source>
</evidence>
<keyword evidence="10" id="KW-1185">Reference proteome</keyword>
<keyword evidence="7" id="KW-1003">Cell membrane</keyword>
<dbReference type="InterPro" id="IPR051014">
    <property type="entry name" value="Cation_Transport_ATPase_IB"/>
</dbReference>
<dbReference type="RefSeq" id="WP_015955565.1">
    <property type="nucleotide sequence ID" value="NC_011729.1"/>
</dbReference>
<dbReference type="GO" id="GO:0016887">
    <property type="term" value="F:ATP hydrolysis activity"/>
    <property type="evidence" value="ECO:0007669"/>
    <property type="project" value="InterPro"/>
</dbReference>
<keyword evidence="3" id="KW-0812">Transmembrane</keyword>
<dbReference type="STRING" id="65393.PCC7424_3584"/>
<keyword evidence="5" id="KW-1133">Transmembrane helix</keyword>
<name>B7KGP5_GLOC7</name>
<dbReference type="AlphaFoldDB" id="B7KGP5"/>
<evidence type="ECO:0000256" key="5">
    <source>
        <dbReference type="ARBA" id="ARBA00022989"/>
    </source>
</evidence>
<evidence type="ECO:0000256" key="2">
    <source>
        <dbReference type="ARBA" id="ARBA00006024"/>
    </source>
</evidence>
<dbReference type="SFLD" id="SFLDS00003">
    <property type="entry name" value="Haloacid_Dehalogenase"/>
    <property type="match status" value="1"/>
</dbReference>
<dbReference type="Gene3D" id="3.40.1110.10">
    <property type="entry name" value="Calcium-transporting ATPase, cytoplasmic domain N"/>
    <property type="match status" value="1"/>
</dbReference>
<evidence type="ECO:0000256" key="7">
    <source>
        <dbReference type="RuleBase" id="RU362081"/>
    </source>
</evidence>
<dbReference type="PROSITE" id="PS00154">
    <property type="entry name" value="ATPASE_E1_E2"/>
    <property type="match status" value="1"/>
</dbReference>
<evidence type="ECO:0000256" key="6">
    <source>
        <dbReference type="ARBA" id="ARBA00023136"/>
    </source>
</evidence>